<dbReference type="Gene3D" id="3.30.360.10">
    <property type="entry name" value="Dihydrodipicolinate Reductase, domain 2"/>
    <property type="match status" value="1"/>
</dbReference>
<dbReference type="FunFam" id="3.40.50.720:FF:000334">
    <property type="entry name" value="Inositol-3-phosphate synthase"/>
    <property type="match status" value="1"/>
</dbReference>
<evidence type="ECO:0000256" key="16">
    <source>
        <dbReference type="ARBA" id="ARBA00070063"/>
    </source>
</evidence>
<evidence type="ECO:0000256" key="2">
    <source>
        <dbReference type="ARBA" id="ARBA00001911"/>
    </source>
</evidence>
<dbReference type="SUPFAM" id="SSF55347">
    <property type="entry name" value="Glyceraldehyde-3-phosphate dehydrogenase-like, C-terminal domain"/>
    <property type="match status" value="1"/>
</dbReference>
<dbReference type="PIRSF" id="PIRSF015578">
    <property type="entry name" value="Myoinos-ppht_syn"/>
    <property type="match status" value="1"/>
</dbReference>
<dbReference type="GO" id="GO:0008654">
    <property type="term" value="P:phospholipid biosynthetic process"/>
    <property type="evidence" value="ECO:0007669"/>
    <property type="project" value="UniProtKB-KW"/>
</dbReference>
<keyword evidence="20" id="KW-1185">Reference proteome</keyword>
<proteinExistence type="inferred from homology"/>
<dbReference type="GO" id="GO:0004512">
    <property type="term" value="F:inositol-3-phosphate synthase activity"/>
    <property type="evidence" value="ECO:0007669"/>
    <property type="project" value="UniProtKB-EC"/>
</dbReference>
<dbReference type="PANTHER" id="PTHR11510">
    <property type="entry name" value="MYO-INOSITOL-1 PHOSPHATE SYNTHASE"/>
    <property type="match status" value="1"/>
</dbReference>
<comment type="subcellular location">
    <subcellularLocation>
        <location evidence="3">Cytoplasm</location>
    </subcellularLocation>
</comment>
<name>A0A834R323_SARSC</name>
<comment type="pathway">
    <text evidence="4">Polyol metabolism; myo-inositol biosynthesis; myo-inositol from D-glucose 6-phosphate: step 1/2.</text>
</comment>
<comment type="cofactor">
    <cofactor evidence="2">
        <name>NAD(+)</name>
        <dbReference type="ChEBI" id="CHEBI:57540"/>
    </cofactor>
</comment>
<keyword evidence="11" id="KW-0443">Lipid metabolism</keyword>
<evidence type="ECO:0000256" key="12">
    <source>
        <dbReference type="ARBA" id="ARBA00023209"/>
    </source>
</evidence>
<evidence type="ECO:0000256" key="5">
    <source>
        <dbReference type="ARBA" id="ARBA00010813"/>
    </source>
</evidence>
<evidence type="ECO:0000313" key="18">
    <source>
        <dbReference type="EMBL" id="KAF7488689.1"/>
    </source>
</evidence>
<organism evidence="18">
    <name type="scientific">Sarcoptes scabiei</name>
    <name type="common">Itch mite</name>
    <name type="synonym">Acarus scabiei</name>
    <dbReference type="NCBI Taxonomy" id="52283"/>
    <lineage>
        <taxon>Eukaryota</taxon>
        <taxon>Metazoa</taxon>
        <taxon>Ecdysozoa</taxon>
        <taxon>Arthropoda</taxon>
        <taxon>Chelicerata</taxon>
        <taxon>Arachnida</taxon>
        <taxon>Acari</taxon>
        <taxon>Acariformes</taxon>
        <taxon>Sarcoptiformes</taxon>
        <taxon>Astigmata</taxon>
        <taxon>Psoroptidia</taxon>
        <taxon>Sarcoptoidea</taxon>
        <taxon>Sarcoptidae</taxon>
        <taxon>Sarcoptinae</taxon>
        <taxon>Sarcoptes</taxon>
    </lineage>
</organism>
<dbReference type="Proteomes" id="UP000070412">
    <property type="component" value="Unassembled WGS sequence"/>
</dbReference>
<comment type="function">
    <text evidence="15">Key enzyme in myo-inositol biosynthesis pathway that catalyzes the conversion of glucose 6-phosphate to 1-myo-inositol 1-phosphate in a NAD-dependent manner. Rate-limiting enzyme in the synthesis of all inositol-containing compounds.</text>
</comment>
<evidence type="ECO:0000256" key="11">
    <source>
        <dbReference type="ARBA" id="ARBA00023098"/>
    </source>
</evidence>
<reference evidence="18" key="2">
    <citation type="submission" date="2020-01" db="EMBL/GenBank/DDBJ databases">
        <authorList>
            <person name="Korhonen P.K.K."/>
            <person name="Guangxu M.G."/>
            <person name="Wang T.W."/>
            <person name="Stroehlein A.J.S."/>
            <person name="Young N.D."/>
            <person name="Ang C.-S.A."/>
            <person name="Fernando D.W.F."/>
            <person name="Lu H.L."/>
            <person name="Taylor S.T."/>
            <person name="Ehtesham M.E.M."/>
            <person name="Najaraj S.H.N."/>
            <person name="Harsha G.H.G."/>
            <person name="Madugundu A.M."/>
            <person name="Renuse S.R."/>
            <person name="Holt D.H."/>
            <person name="Pandey A.P."/>
            <person name="Papenfuss A.P."/>
            <person name="Gasser R.B.G."/>
            <person name="Fischer K.F."/>
        </authorList>
    </citation>
    <scope>NUCLEOTIDE SEQUENCE</scope>
    <source>
        <strain evidence="18">SSS_KF_BRIS2020</strain>
    </source>
</reference>
<evidence type="ECO:0000256" key="15">
    <source>
        <dbReference type="ARBA" id="ARBA00025559"/>
    </source>
</evidence>
<evidence type="ECO:0000259" key="17">
    <source>
        <dbReference type="Pfam" id="PF01658"/>
    </source>
</evidence>
<dbReference type="GO" id="GO:0005737">
    <property type="term" value="C:cytoplasm"/>
    <property type="evidence" value="ECO:0007669"/>
    <property type="project" value="UniProtKB-SubCell"/>
</dbReference>
<evidence type="ECO:0000256" key="6">
    <source>
        <dbReference type="ARBA" id="ARBA00012125"/>
    </source>
</evidence>
<dbReference type="OrthoDB" id="2887at2759"/>
<evidence type="ECO:0000256" key="10">
    <source>
        <dbReference type="ARBA" id="ARBA00023027"/>
    </source>
</evidence>
<keyword evidence="8" id="KW-0444">Lipid biosynthesis</keyword>
<dbReference type="EMBL" id="WVUK01000065">
    <property type="protein sequence ID" value="KAF7488689.1"/>
    <property type="molecule type" value="Genomic_DNA"/>
</dbReference>
<keyword evidence="9" id="KW-0398">Inositol biosynthesis</keyword>
<accession>A0A834R323</accession>
<keyword evidence="14" id="KW-1208">Phospholipid metabolism</keyword>
<dbReference type="SUPFAM" id="SSF51735">
    <property type="entry name" value="NAD(P)-binding Rossmann-fold domains"/>
    <property type="match status" value="1"/>
</dbReference>
<dbReference type="GO" id="GO:0006021">
    <property type="term" value="P:inositol biosynthetic process"/>
    <property type="evidence" value="ECO:0007669"/>
    <property type="project" value="UniProtKB-UniPathway"/>
</dbReference>
<gene>
    <name evidence="18" type="ORF">SSS_6292</name>
</gene>
<keyword evidence="13" id="KW-0413">Isomerase</keyword>
<evidence type="ECO:0000313" key="20">
    <source>
        <dbReference type="Proteomes" id="UP000070412"/>
    </source>
</evidence>
<evidence type="ECO:0000256" key="3">
    <source>
        <dbReference type="ARBA" id="ARBA00004496"/>
    </source>
</evidence>
<dbReference type="AlphaFoldDB" id="A0A834R323"/>
<sequence length="535" mass="60417">MAKINVQSANIRYTDDLIEADYQYDNVKCVHDPKNDSIKIYPMRSLITFRTKRTVPRTGLMLIGWGGNNGSTVTAAIIANRMKLSFPTKDGLVEANYFGSITQSSTVFLGYDAKGQEVHVPMKNIVPMVDPNDLFIDGWDISSWNLAESMERAKVLDLGLQNQVREYMKDLKPRKAIYNLDFIAANQHDRADNVLETQNKWAQVEQIRSDIRDFKAKHQLDTVIVLWTANTERFTLYAVASILEKCSYINGSPQNTFVPGLIELAEREKVYIGGDDFKSGQTKFKSVLVDFLVSAGIKPCSIVSYNHLGNNDGYNLSAPQQFRSKEISKSNVVDDMVRSNQLIYGQGLKHPDHTVVIKYVPFVGDSKRAMDEYISELMLGGRNTIVVHNTCEDSLLASPIIIDLVILTELCQRITFKIHNQAKSDFQQFNSVLSILSYLLKAPMVERGSNVVNALFKQRQSIENLLRALIALPPINNLNLQPKCSDRDHWYEELTQPVLKNEIIDSTRIAPPFNGFMNGHDYNGLGFLFISLGPY</sequence>
<reference evidence="20" key="1">
    <citation type="journal article" date="2020" name="PLoS Negl. Trop. Dis.">
        <title>High-quality nuclear genome for Sarcoptes scabiei-A critical resource for a neglected parasite.</title>
        <authorList>
            <person name="Korhonen P.K."/>
            <person name="Gasser R.B."/>
            <person name="Ma G."/>
            <person name="Wang T."/>
            <person name="Stroehlein A.J."/>
            <person name="Young N.D."/>
            <person name="Ang C.S."/>
            <person name="Fernando D.D."/>
            <person name="Lu H.C."/>
            <person name="Taylor S."/>
            <person name="Reynolds S.L."/>
            <person name="Mofiz E."/>
            <person name="Najaraj S.H."/>
            <person name="Gowda H."/>
            <person name="Madugundu A."/>
            <person name="Renuse S."/>
            <person name="Holt D."/>
            <person name="Pandey A."/>
            <person name="Papenfuss A.T."/>
            <person name="Fischer K."/>
        </authorList>
    </citation>
    <scope>NUCLEOTIDE SEQUENCE [LARGE SCALE GENOMIC DNA]</scope>
</reference>
<comment type="catalytic activity">
    <reaction evidence="1">
        <text>D-glucose 6-phosphate = 1D-myo-inositol 3-phosphate</text>
        <dbReference type="Rhea" id="RHEA:10716"/>
        <dbReference type="ChEBI" id="CHEBI:58401"/>
        <dbReference type="ChEBI" id="CHEBI:61548"/>
        <dbReference type="EC" id="5.5.1.4"/>
    </reaction>
</comment>
<dbReference type="EnsemblMetazoa" id="SSS_6292s_mrna">
    <property type="protein sequence ID" value="KAF7488689.1"/>
    <property type="gene ID" value="SSS_6292"/>
</dbReference>
<evidence type="ECO:0000256" key="13">
    <source>
        <dbReference type="ARBA" id="ARBA00023235"/>
    </source>
</evidence>
<protein>
    <recommendedName>
        <fullName evidence="16">Inositol-3-phosphate synthase</fullName>
        <ecNumber evidence="6">5.5.1.4</ecNumber>
    </recommendedName>
</protein>
<reference evidence="19" key="3">
    <citation type="submission" date="2022-06" db="UniProtKB">
        <authorList>
            <consortium name="EnsemblMetazoa"/>
        </authorList>
    </citation>
    <scope>IDENTIFICATION</scope>
</reference>
<dbReference type="Pfam" id="PF07994">
    <property type="entry name" value="NAD_binding_5"/>
    <property type="match status" value="2"/>
</dbReference>
<evidence type="ECO:0000256" key="4">
    <source>
        <dbReference type="ARBA" id="ARBA00005117"/>
    </source>
</evidence>
<dbReference type="InterPro" id="IPR002587">
    <property type="entry name" value="Myo-inos-1-P_Synthase"/>
</dbReference>
<dbReference type="UniPathway" id="UPA00823">
    <property type="reaction ID" value="UER00787"/>
</dbReference>
<evidence type="ECO:0000256" key="14">
    <source>
        <dbReference type="ARBA" id="ARBA00023264"/>
    </source>
</evidence>
<keyword evidence="7" id="KW-0963">Cytoplasm</keyword>
<evidence type="ECO:0000256" key="7">
    <source>
        <dbReference type="ARBA" id="ARBA00022490"/>
    </source>
</evidence>
<dbReference type="InterPro" id="IPR013021">
    <property type="entry name" value="Myo-inos-1-P_Synthase_GAPDH"/>
</dbReference>
<evidence type="ECO:0000313" key="19">
    <source>
        <dbReference type="EnsemblMetazoa" id="KAF7488689.1"/>
    </source>
</evidence>
<evidence type="ECO:0000256" key="9">
    <source>
        <dbReference type="ARBA" id="ARBA00022550"/>
    </source>
</evidence>
<keyword evidence="12" id="KW-0594">Phospholipid biosynthesis</keyword>
<dbReference type="FunFam" id="3.30.360.10:FF:000055">
    <property type="entry name" value="Putative myo-inositol-1-phosphate synthase"/>
    <property type="match status" value="1"/>
</dbReference>
<feature type="domain" description="Myo-inositol-1-phosphate synthase GAPDH-like" evidence="17">
    <location>
        <begin position="280"/>
        <end position="394"/>
    </location>
</feature>
<evidence type="ECO:0000256" key="8">
    <source>
        <dbReference type="ARBA" id="ARBA00022516"/>
    </source>
</evidence>
<dbReference type="EC" id="5.5.1.4" evidence="6"/>
<keyword evidence="10" id="KW-0520">NAD</keyword>
<dbReference type="InterPro" id="IPR036291">
    <property type="entry name" value="NAD(P)-bd_dom_sf"/>
</dbReference>
<comment type="similarity">
    <text evidence="5">Belongs to the myo-inositol 1-phosphate synthase family.</text>
</comment>
<evidence type="ECO:0000256" key="1">
    <source>
        <dbReference type="ARBA" id="ARBA00000113"/>
    </source>
</evidence>
<dbReference type="Pfam" id="PF01658">
    <property type="entry name" value="Inos-1-P_synth"/>
    <property type="match status" value="1"/>
</dbReference>
<dbReference type="Gene3D" id="3.40.50.720">
    <property type="entry name" value="NAD(P)-binding Rossmann-like Domain"/>
    <property type="match status" value="3"/>
</dbReference>